<dbReference type="CDD" id="cd03038">
    <property type="entry name" value="GST_N_etherase_LigE"/>
    <property type="match status" value="1"/>
</dbReference>
<protein>
    <submittedName>
        <fullName evidence="3">Uncharacterized protein</fullName>
    </submittedName>
</protein>
<dbReference type="Proteomes" id="UP000050424">
    <property type="component" value="Unassembled WGS sequence"/>
</dbReference>
<dbReference type="InterPro" id="IPR036249">
    <property type="entry name" value="Thioredoxin-like_sf"/>
</dbReference>
<organism evidence="3 4">
    <name type="scientific">Neonectria ditissima</name>
    <dbReference type="NCBI Taxonomy" id="78410"/>
    <lineage>
        <taxon>Eukaryota</taxon>
        <taxon>Fungi</taxon>
        <taxon>Dikarya</taxon>
        <taxon>Ascomycota</taxon>
        <taxon>Pezizomycotina</taxon>
        <taxon>Sordariomycetes</taxon>
        <taxon>Hypocreomycetidae</taxon>
        <taxon>Hypocreales</taxon>
        <taxon>Nectriaceae</taxon>
        <taxon>Neonectria</taxon>
    </lineage>
</organism>
<dbReference type="CDD" id="cd00299">
    <property type="entry name" value="GST_C_family"/>
    <property type="match status" value="1"/>
</dbReference>
<gene>
    <name evidence="3" type="ORF">AK830_g9160</name>
</gene>
<sequence length="245" mass="28008">MSDPIVLFDLPSKPPRAAWSLNPWKTRFLLNFKGLDYKTEWASNLVLDYPDIKPTLEPHVPFNPSTESWTIPTVKFPDGTYLMDSRQIATRVEELHPEPSVHLDSPTLAKLESIMPRLMTALHPIYFLSVPRELLTEGGVKHWYATRPKAAGMPLEQLEREHGGQQAWDAGKPIVHEIEALLKENQEGPFFLGKTTSYADFVWAGFLIFMQRNGGIDELYKTCGDVQLHKDLLEATAPWHKRNDY</sequence>
<dbReference type="Gene3D" id="3.40.30.10">
    <property type="entry name" value="Glutaredoxin"/>
    <property type="match status" value="1"/>
</dbReference>
<keyword evidence="4" id="KW-1185">Reference proteome</keyword>
<evidence type="ECO:0000259" key="2">
    <source>
        <dbReference type="Pfam" id="PF22041"/>
    </source>
</evidence>
<dbReference type="OrthoDB" id="4951845at2759"/>
<dbReference type="EMBL" id="LKCW01000167">
    <property type="protein sequence ID" value="KPM37386.1"/>
    <property type="molecule type" value="Genomic_DNA"/>
</dbReference>
<dbReference type="SUPFAM" id="SSF52833">
    <property type="entry name" value="Thioredoxin-like"/>
    <property type="match status" value="1"/>
</dbReference>
<dbReference type="InterPro" id="IPR036282">
    <property type="entry name" value="Glutathione-S-Trfase_C_sf"/>
</dbReference>
<dbReference type="InterPro" id="IPR004045">
    <property type="entry name" value="Glutathione_S-Trfase_N"/>
</dbReference>
<proteinExistence type="predicted"/>
<evidence type="ECO:0000313" key="3">
    <source>
        <dbReference type="EMBL" id="KPM37386.1"/>
    </source>
</evidence>
<evidence type="ECO:0000313" key="4">
    <source>
        <dbReference type="Proteomes" id="UP000050424"/>
    </source>
</evidence>
<dbReference type="Pfam" id="PF22041">
    <property type="entry name" value="GST_C_7"/>
    <property type="match status" value="1"/>
</dbReference>
<evidence type="ECO:0000259" key="1">
    <source>
        <dbReference type="Pfam" id="PF13409"/>
    </source>
</evidence>
<dbReference type="Gene3D" id="1.20.1050.10">
    <property type="match status" value="1"/>
</dbReference>
<name>A0A0P7BA29_9HYPO</name>
<reference evidence="3 4" key="1">
    <citation type="submission" date="2015-09" db="EMBL/GenBank/DDBJ databases">
        <title>Draft genome of a European isolate of the apple canker pathogen Neonectria ditissima.</title>
        <authorList>
            <person name="Gomez-Cortecero A."/>
            <person name="Harrison R.J."/>
            <person name="Armitage A.D."/>
        </authorList>
    </citation>
    <scope>NUCLEOTIDE SEQUENCE [LARGE SCALE GENOMIC DNA]</scope>
    <source>
        <strain evidence="3 4">R09/05</strain>
    </source>
</reference>
<dbReference type="Pfam" id="PF13409">
    <property type="entry name" value="GST_N_2"/>
    <property type="match status" value="1"/>
</dbReference>
<dbReference type="InterPro" id="IPR054416">
    <property type="entry name" value="GST_UstS-like_C"/>
</dbReference>
<dbReference type="STRING" id="78410.A0A0P7BA29"/>
<feature type="domain" description="Glutathione S-transferase UstS-like C-terminal" evidence="2">
    <location>
        <begin position="115"/>
        <end position="213"/>
    </location>
</feature>
<dbReference type="SUPFAM" id="SSF47616">
    <property type="entry name" value="GST C-terminal domain-like"/>
    <property type="match status" value="1"/>
</dbReference>
<comment type="caution">
    <text evidence="3">The sequence shown here is derived from an EMBL/GenBank/DDBJ whole genome shotgun (WGS) entry which is preliminary data.</text>
</comment>
<feature type="domain" description="GST N-terminal" evidence="1">
    <location>
        <begin position="19"/>
        <end position="94"/>
    </location>
</feature>
<accession>A0A0P7BA29</accession>
<dbReference type="AlphaFoldDB" id="A0A0P7BA29"/>